<dbReference type="PIRSF" id="PIRSF016907">
    <property type="entry name" value="Kin_ATP-NAD"/>
    <property type="match status" value="1"/>
</dbReference>
<dbReference type="AlphaFoldDB" id="A0A381YVB7"/>
<dbReference type="EMBL" id="UINC01019069">
    <property type="protein sequence ID" value="SVA80551.1"/>
    <property type="molecule type" value="Genomic_DNA"/>
</dbReference>
<dbReference type="SUPFAM" id="SSF111331">
    <property type="entry name" value="NAD kinase/diacylglycerol kinase-like"/>
    <property type="match status" value="1"/>
</dbReference>
<dbReference type="InterPro" id="IPR016064">
    <property type="entry name" value="NAD/diacylglycerol_kinase_sf"/>
</dbReference>
<gene>
    <name evidence="1" type="ORF">METZ01_LOCUS133405</name>
</gene>
<evidence type="ECO:0000313" key="1">
    <source>
        <dbReference type="EMBL" id="SVA80551.1"/>
    </source>
</evidence>
<evidence type="ECO:0008006" key="2">
    <source>
        <dbReference type="Google" id="ProtNLM"/>
    </source>
</evidence>
<dbReference type="GO" id="GO:0006741">
    <property type="term" value="P:NADP+ biosynthetic process"/>
    <property type="evidence" value="ECO:0007669"/>
    <property type="project" value="InterPro"/>
</dbReference>
<dbReference type="InterPro" id="IPR017438">
    <property type="entry name" value="ATP-NAD_kinase_N"/>
</dbReference>
<organism evidence="1">
    <name type="scientific">marine metagenome</name>
    <dbReference type="NCBI Taxonomy" id="408172"/>
    <lineage>
        <taxon>unclassified sequences</taxon>
        <taxon>metagenomes</taxon>
        <taxon>ecological metagenomes</taxon>
    </lineage>
</organism>
<accession>A0A381YVB7</accession>
<dbReference type="Gene3D" id="3.40.50.10330">
    <property type="entry name" value="Probable inorganic polyphosphate/atp-NAD kinase, domain 1"/>
    <property type="match status" value="1"/>
</dbReference>
<dbReference type="InterPro" id="IPR002504">
    <property type="entry name" value="NADK"/>
</dbReference>
<dbReference type="Pfam" id="PF20143">
    <property type="entry name" value="NAD_kinase_C"/>
    <property type="match status" value="1"/>
</dbReference>
<dbReference type="GO" id="GO:0003951">
    <property type="term" value="F:NAD+ kinase activity"/>
    <property type="evidence" value="ECO:0007669"/>
    <property type="project" value="InterPro"/>
</dbReference>
<protein>
    <recommendedName>
        <fullName evidence="2">ATP-NAD kinase</fullName>
    </recommendedName>
</protein>
<sequence>MTSRIGLIVNPIAGLGGTVGLKGSDGADTVRHAYALGARPQANARTVRTLELARSRAAETFELLTPAGSMGEEAACAADFSPSVLALPVTGSTTAKHTRVAIGELLERGVDLLVFAGGDGTARDVCETLGESLPCIGIPAGVKIYSGVFGRSPAAVADVMASWTDGKRLCVACEVVDADEEAARQGRPFTRPFGFLSVPDVVGRVQSPKSPVSSETADLDSIAREVVSRLPLDSVCVLGPGTTTRAVGQHLGLAKTLLGVDVIRGTALVAGDASEKEILYISEGCLTKIVVTPIGGQGHILGRGNQQLSPAVLQQAGLDNLIVIATPAKLAGLPDHVLTVDTGSPNLDSALAGHIRVVTGWRREAVCPVEVY</sequence>
<dbReference type="InterPro" id="IPR039065">
    <property type="entry name" value="AcoX-like"/>
</dbReference>
<reference evidence="1" key="1">
    <citation type="submission" date="2018-05" db="EMBL/GenBank/DDBJ databases">
        <authorList>
            <person name="Lanie J.A."/>
            <person name="Ng W.-L."/>
            <person name="Kazmierczak K.M."/>
            <person name="Andrzejewski T.M."/>
            <person name="Davidsen T.M."/>
            <person name="Wayne K.J."/>
            <person name="Tettelin H."/>
            <person name="Glass J.I."/>
            <person name="Rusch D."/>
            <person name="Podicherti R."/>
            <person name="Tsui H.-C.T."/>
            <person name="Winkler M.E."/>
        </authorList>
    </citation>
    <scope>NUCLEOTIDE SEQUENCE</scope>
</reference>
<name>A0A381YVB7_9ZZZZ</name>
<dbReference type="PANTHER" id="PTHR40697">
    <property type="entry name" value="ACETOIN CATABOLISM PROTEIN X"/>
    <property type="match status" value="1"/>
</dbReference>
<dbReference type="PANTHER" id="PTHR40697:SF2">
    <property type="entry name" value="ATP-NAD KINASE-RELATED"/>
    <property type="match status" value="1"/>
</dbReference>
<dbReference type="Pfam" id="PF01513">
    <property type="entry name" value="NAD_kinase"/>
    <property type="match status" value="1"/>
</dbReference>
<dbReference type="InterPro" id="IPR011386">
    <property type="entry name" value="Put_ATP-NAD_kin"/>
</dbReference>
<proteinExistence type="predicted"/>